<protein>
    <submittedName>
        <fullName evidence="1">Uncharacterized protein</fullName>
    </submittedName>
</protein>
<sequence>MFLASFSHDKITSNGEKTVFAEGHSKEINFYFIDGYLMIKLKGQDN</sequence>
<organism evidence="1 2">
    <name type="scientific">Bacillus altitudinis</name>
    <dbReference type="NCBI Taxonomy" id="293387"/>
    <lineage>
        <taxon>Bacteria</taxon>
        <taxon>Bacillati</taxon>
        <taxon>Bacillota</taxon>
        <taxon>Bacilli</taxon>
        <taxon>Bacillales</taxon>
        <taxon>Bacillaceae</taxon>
        <taxon>Bacillus</taxon>
    </lineage>
</organism>
<evidence type="ECO:0000313" key="2">
    <source>
        <dbReference type="Proteomes" id="UP000433089"/>
    </source>
</evidence>
<reference evidence="1 2" key="1">
    <citation type="submission" date="2019-10" db="EMBL/GenBank/DDBJ databases">
        <authorList>
            <person name="Karimi E."/>
        </authorList>
    </citation>
    <scope>NUCLEOTIDE SEQUENCE [LARGE SCALE GENOMIC DNA]</scope>
    <source>
        <strain evidence="1">Bacillus sp. 348</strain>
    </source>
</reference>
<dbReference type="EMBL" id="CABWLH010000009">
    <property type="protein sequence ID" value="VXB13624.1"/>
    <property type="molecule type" value="Genomic_DNA"/>
</dbReference>
<dbReference type="AlphaFoldDB" id="A0A653NAD3"/>
<dbReference type="Proteomes" id="UP000433089">
    <property type="component" value="Unassembled WGS sequence"/>
</dbReference>
<name>A0A653NAD3_BACAB</name>
<accession>A0A653NAD3</accession>
<gene>
    <name evidence="1" type="ORF">BACI348_40003</name>
</gene>
<proteinExistence type="predicted"/>
<evidence type="ECO:0000313" key="1">
    <source>
        <dbReference type="EMBL" id="VXB13624.1"/>
    </source>
</evidence>